<organism evidence="2 3">
    <name type="scientific">Fusarium mundagurra</name>
    <dbReference type="NCBI Taxonomy" id="1567541"/>
    <lineage>
        <taxon>Eukaryota</taxon>
        <taxon>Fungi</taxon>
        <taxon>Dikarya</taxon>
        <taxon>Ascomycota</taxon>
        <taxon>Pezizomycotina</taxon>
        <taxon>Sordariomycetes</taxon>
        <taxon>Hypocreomycetidae</taxon>
        <taxon>Hypocreales</taxon>
        <taxon>Nectriaceae</taxon>
        <taxon>Fusarium</taxon>
        <taxon>Fusarium fujikuroi species complex</taxon>
    </lineage>
</organism>
<evidence type="ECO:0000256" key="1">
    <source>
        <dbReference type="SAM" id="MobiDB-lite"/>
    </source>
</evidence>
<keyword evidence="3" id="KW-1185">Reference proteome</keyword>
<accession>A0A8H5Z3S2</accession>
<dbReference type="AlphaFoldDB" id="A0A8H5Z3S2"/>
<evidence type="ECO:0000313" key="3">
    <source>
        <dbReference type="Proteomes" id="UP000544331"/>
    </source>
</evidence>
<dbReference type="EMBL" id="JAAOAN010000059">
    <property type="protein sequence ID" value="KAF5723684.1"/>
    <property type="molecule type" value="Genomic_DNA"/>
</dbReference>
<feature type="region of interest" description="Disordered" evidence="1">
    <location>
        <begin position="617"/>
        <end position="642"/>
    </location>
</feature>
<dbReference type="Proteomes" id="UP000544331">
    <property type="component" value="Unassembled WGS sequence"/>
</dbReference>
<reference evidence="2 3" key="1">
    <citation type="submission" date="2020-05" db="EMBL/GenBank/DDBJ databases">
        <title>Identification and distribution of gene clusters putatively required for synthesis of sphingolipid metabolism inhibitors in phylogenetically diverse species of the filamentous fungus Fusarium.</title>
        <authorList>
            <person name="Kim H.-S."/>
            <person name="Busman M."/>
            <person name="Brown D.W."/>
            <person name="Divon H."/>
            <person name="Uhlig S."/>
            <person name="Proctor R.H."/>
        </authorList>
    </citation>
    <scope>NUCLEOTIDE SEQUENCE [LARGE SCALE GENOMIC DNA]</scope>
    <source>
        <strain evidence="2 3">NRRL 66235</strain>
    </source>
</reference>
<sequence>MASGAQNSRFQFTLSTGYDSEDYDQTIALSQALINASFRELFETTEGVARIAHFDDAAGDRIFGELDAPTLMLIGHSDDENLAYYQLRIKSADVVFSNGQTRTLSQWVLTVKVNLGEVSLEIQPSDDEETRRNKEYWKQDITRRYPGFMIGDYRVQRIFANFSALQEWKGQAENSDYFYRIMDLIGGWAVTQGHGALSTLGIKFSLYQEPESIRPATFRPILRHIQIYPYRSKKCPNAVTAIGDQSKRTQAAPYGDLVHGDYNCLMFCENVDTSWVMSGKSINPIVRPLPQKKNMAHSCNLSFPVSDDDPKIPESLGTFSMDYRVVMDRYLLPTLEDLCLATVVKIEEPERTIAVPDISFKPRYTIGDASPERELNSPPATNIKFTKTTDCHYEWTTKDSKGENGHLFTDGLGSYHRDRYNSYQIDTDSKVEVDWSPGHSAMAISVSISYRYDCGFANYQNMTGQVDSAKYDINATSTFSLELQVVNDIIVPKFKGLSREDAGKVKNGSSSSPDNHYAVPDGDLKVTSFPVYATGTGKGRDDSESVLRTHLEKALRTGIEKFTRRINEHFNSRGQLILPGHGSLKMRNPKFTEHGGIVADIAFKRTSPKGTMLFPIPSETPASAGPTPGQQSPPTNVPEYRDGNNLKLNWECQVSYNPQSKIGRLSLQALNGKNEDLSFHFIRISLLRSTSTKTRPFDDSEWNKAPDTKALDILFSHREYTYVDSTSGDPPLEQTLQGNTYQLSKSKGWPESSPSLEVKLKTDRSVGEMQASVQALKGSDFKVPKEQGLTLELQGDMQALGNYKIKVVESWKKIPGLKFGEEGTAISYKDISFQP</sequence>
<evidence type="ECO:0000313" key="2">
    <source>
        <dbReference type="EMBL" id="KAF5723684.1"/>
    </source>
</evidence>
<protein>
    <submittedName>
        <fullName evidence="2">Uncharacterized protein</fullName>
    </submittedName>
</protein>
<gene>
    <name evidence="2" type="ORF">FMUND_1618</name>
</gene>
<comment type="caution">
    <text evidence="2">The sequence shown here is derived from an EMBL/GenBank/DDBJ whole genome shotgun (WGS) entry which is preliminary data.</text>
</comment>
<name>A0A8H5Z3S2_9HYPO</name>
<proteinExistence type="predicted"/>
<dbReference type="OrthoDB" id="5429442at2759"/>